<feature type="region of interest" description="Disordered" evidence="1">
    <location>
        <begin position="54"/>
        <end position="169"/>
    </location>
</feature>
<feature type="signal peptide" evidence="2">
    <location>
        <begin position="1"/>
        <end position="23"/>
    </location>
</feature>
<sequence length="187" mass="19750">MAPADLAAMQAAWLLGYGGGVWASSGELDSCARKARVVAVPVLETARGRLRVVRQAAPRSAPGARRDPAAGRRAAGEEESDGVEGWPPPRHPRGRAGGRRAPGGEGRRGPWPSLTAGTSVSIRVTVKRSQDEPECVDNPGGSATAGMDDDQSWRHGQRASSLEGGVFRPPPIWRRARSCGQRRGCSL</sequence>
<keyword evidence="2" id="KW-0732">Signal</keyword>
<feature type="chain" id="PRO_5046609617" evidence="2">
    <location>
        <begin position="24"/>
        <end position="187"/>
    </location>
</feature>
<protein>
    <submittedName>
        <fullName evidence="3">Uncharacterized protein</fullName>
    </submittedName>
</protein>
<evidence type="ECO:0000256" key="2">
    <source>
        <dbReference type="SAM" id="SignalP"/>
    </source>
</evidence>
<feature type="compositionally biased region" description="Basic and acidic residues" evidence="1">
    <location>
        <begin position="64"/>
        <end position="76"/>
    </location>
</feature>
<accession>A0ABN9VNA7</accession>
<dbReference type="Proteomes" id="UP001189429">
    <property type="component" value="Unassembled WGS sequence"/>
</dbReference>
<name>A0ABN9VNA7_9DINO</name>
<organism evidence="3 4">
    <name type="scientific">Prorocentrum cordatum</name>
    <dbReference type="NCBI Taxonomy" id="2364126"/>
    <lineage>
        <taxon>Eukaryota</taxon>
        <taxon>Sar</taxon>
        <taxon>Alveolata</taxon>
        <taxon>Dinophyceae</taxon>
        <taxon>Prorocentrales</taxon>
        <taxon>Prorocentraceae</taxon>
        <taxon>Prorocentrum</taxon>
    </lineage>
</organism>
<comment type="caution">
    <text evidence="3">The sequence shown here is derived from an EMBL/GenBank/DDBJ whole genome shotgun (WGS) entry which is preliminary data.</text>
</comment>
<dbReference type="EMBL" id="CAUYUJ010017393">
    <property type="protein sequence ID" value="CAK0874395.1"/>
    <property type="molecule type" value="Genomic_DNA"/>
</dbReference>
<gene>
    <name evidence="3" type="ORF">PCOR1329_LOCUS59332</name>
</gene>
<evidence type="ECO:0000313" key="3">
    <source>
        <dbReference type="EMBL" id="CAK0874395.1"/>
    </source>
</evidence>
<evidence type="ECO:0000256" key="1">
    <source>
        <dbReference type="SAM" id="MobiDB-lite"/>
    </source>
</evidence>
<reference evidence="3" key="1">
    <citation type="submission" date="2023-10" db="EMBL/GenBank/DDBJ databases">
        <authorList>
            <person name="Chen Y."/>
            <person name="Shah S."/>
            <person name="Dougan E. K."/>
            <person name="Thang M."/>
            <person name="Chan C."/>
        </authorList>
    </citation>
    <scope>NUCLEOTIDE SEQUENCE [LARGE SCALE GENOMIC DNA]</scope>
</reference>
<evidence type="ECO:0000313" key="4">
    <source>
        <dbReference type="Proteomes" id="UP001189429"/>
    </source>
</evidence>
<proteinExistence type="predicted"/>
<keyword evidence="4" id="KW-1185">Reference proteome</keyword>